<organism evidence="3">
    <name type="scientific">viral metagenome</name>
    <dbReference type="NCBI Taxonomy" id="1070528"/>
    <lineage>
        <taxon>unclassified sequences</taxon>
        <taxon>metagenomes</taxon>
        <taxon>organismal metagenomes</taxon>
    </lineage>
</organism>
<dbReference type="EMBL" id="MN740899">
    <property type="protein sequence ID" value="QHU17204.1"/>
    <property type="molecule type" value="Genomic_DNA"/>
</dbReference>
<feature type="region of interest" description="Disordered" evidence="2">
    <location>
        <begin position="168"/>
        <end position="210"/>
    </location>
</feature>
<name>A0A6C0KLI7_9ZZZZ</name>
<feature type="compositionally biased region" description="Basic residues" evidence="2">
    <location>
        <begin position="181"/>
        <end position="210"/>
    </location>
</feature>
<reference evidence="3" key="1">
    <citation type="journal article" date="2020" name="Nature">
        <title>Giant virus diversity and host interactions through global metagenomics.</title>
        <authorList>
            <person name="Schulz F."/>
            <person name="Roux S."/>
            <person name="Paez-Espino D."/>
            <person name="Jungbluth S."/>
            <person name="Walsh D.A."/>
            <person name="Denef V.J."/>
            <person name="McMahon K.D."/>
            <person name="Konstantinidis K.T."/>
            <person name="Eloe-Fadrosh E.A."/>
            <person name="Kyrpides N.C."/>
            <person name="Woyke T."/>
        </authorList>
    </citation>
    <scope>NUCLEOTIDE SEQUENCE</scope>
    <source>
        <strain evidence="3">GVMAG-S-3300012000-57</strain>
    </source>
</reference>
<keyword evidence="1" id="KW-0175">Coiled coil</keyword>
<proteinExistence type="predicted"/>
<dbReference type="AlphaFoldDB" id="A0A6C0KLI7"/>
<evidence type="ECO:0000313" key="3">
    <source>
        <dbReference type="EMBL" id="QHU17204.1"/>
    </source>
</evidence>
<accession>A0A6C0KLI7</accession>
<protein>
    <submittedName>
        <fullName evidence="3">Uncharacterized protein</fullName>
    </submittedName>
</protein>
<evidence type="ECO:0000256" key="2">
    <source>
        <dbReference type="SAM" id="MobiDB-lite"/>
    </source>
</evidence>
<sequence length="210" mass="25083">MARITNEIKEIYYRKVIELLETTDLKQITNIYTGIKESFEKFLDRPQIPEPKQGVQTFRNIKTLEYRPYSHLFTGKKYTIQNANSFLKERENLREKIAKQIKTDEEIKQKFAEYDSECNKITDSFLKSCGNGESRIDMFEFMFEFLLLKKIIDSDYHEKLKKLYSDKDIPIETKNSPQNGGKRKSRKHNKSRKPNTSRKHNKSRNIRNKK</sequence>
<evidence type="ECO:0000256" key="1">
    <source>
        <dbReference type="SAM" id="Coils"/>
    </source>
</evidence>
<feature type="coiled-coil region" evidence="1">
    <location>
        <begin position="83"/>
        <end position="110"/>
    </location>
</feature>